<sequence length="286" mass="31223">MHSSEVQNASEICQSSGGDQDRDWVATSELSSSRQHMKSESVVATTHGSGCDAIVSKPRQDSLSIWIVVAAYNEESRISATLMKLLAEGNFHVVVVDDGSADKTVAIARGFPVWVLSHPLNCGQGAALRTGIEFALAKGADFIVTFDADGQHEASEIECLLEPVRSGRADLALGSRFRGQTERMPLQRRCLLKAAVVFTRLTTGLPLTDAHNGFRAMNRHAAESIEIKQPRMAHASEILDQIARKNLRYEEVPVTIRYTEATLEKGQSTFDAARIGGDLMLGRFVK</sequence>
<dbReference type="EMBL" id="SJPI01000001">
    <property type="protein sequence ID" value="TWT52699.1"/>
    <property type="molecule type" value="Genomic_DNA"/>
</dbReference>
<keyword evidence="3" id="KW-0328">Glycosyltransferase</keyword>
<keyword evidence="4" id="KW-1185">Reference proteome</keyword>
<feature type="compositionally biased region" description="Polar residues" evidence="1">
    <location>
        <begin position="1"/>
        <end position="18"/>
    </location>
</feature>
<accession>A0A5C5WR98</accession>
<name>A0A5C5WR98_9BACT</name>
<dbReference type="CDD" id="cd04179">
    <property type="entry name" value="DPM_DPG-synthase_like"/>
    <property type="match status" value="1"/>
</dbReference>
<dbReference type="InterPro" id="IPR001173">
    <property type="entry name" value="Glyco_trans_2-like"/>
</dbReference>
<dbReference type="InterPro" id="IPR050256">
    <property type="entry name" value="Glycosyltransferase_2"/>
</dbReference>
<feature type="region of interest" description="Disordered" evidence="1">
    <location>
        <begin position="1"/>
        <end position="42"/>
    </location>
</feature>
<dbReference type="InterPro" id="IPR029044">
    <property type="entry name" value="Nucleotide-diphossugar_trans"/>
</dbReference>
<evidence type="ECO:0000313" key="3">
    <source>
        <dbReference type="EMBL" id="TWT52699.1"/>
    </source>
</evidence>
<comment type="caution">
    <text evidence="3">The sequence shown here is derived from an EMBL/GenBank/DDBJ whole genome shotgun (WGS) entry which is preliminary data.</text>
</comment>
<dbReference type="PANTHER" id="PTHR48090">
    <property type="entry name" value="UNDECAPRENYL-PHOSPHATE 4-DEOXY-4-FORMAMIDO-L-ARABINOSE TRANSFERASE-RELATED"/>
    <property type="match status" value="1"/>
</dbReference>
<proteinExistence type="predicted"/>
<reference evidence="3 4" key="1">
    <citation type="submission" date="2019-02" db="EMBL/GenBank/DDBJ databases">
        <title>Deep-cultivation of Planctomycetes and their phenomic and genomic characterization uncovers novel biology.</title>
        <authorList>
            <person name="Wiegand S."/>
            <person name="Jogler M."/>
            <person name="Boedeker C."/>
            <person name="Pinto D."/>
            <person name="Vollmers J."/>
            <person name="Rivas-Marin E."/>
            <person name="Kohn T."/>
            <person name="Peeters S.H."/>
            <person name="Heuer A."/>
            <person name="Rast P."/>
            <person name="Oberbeckmann S."/>
            <person name="Bunk B."/>
            <person name="Jeske O."/>
            <person name="Meyerdierks A."/>
            <person name="Storesund J.E."/>
            <person name="Kallscheuer N."/>
            <person name="Luecker S."/>
            <person name="Lage O.M."/>
            <person name="Pohl T."/>
            <person name="Merkel B.J."/>
            <person name="Hornburger P."/>
            <person name="Mueller R.-W."/>
            <person name="Bruemmer F."/>
            <person name="Labrenz M."/>
            <person name="Spormann A.M."/>
            <person name="Op Den Camp H."/>
            <person name="Overmann J."/>
            <person name="Amann R."/>
            <person name="Jetten M.S.M."/>
            <person name="Mascher T."/>
            <person name="Medema M.H."/>
            <person name="Devos D.P."/>
            <person name="Kaster A.-K."/>
            <person name="Ovreas L."/>
            <person name="Rohde M."/>
            <person name="Galperin M.Y."/>
            <person name="Jogler C."/>
        </authorList>
    </citation>
    <scope>NUCLEOTIDE SEQUENCE [LARGE SCALE GENOMIC DNA]</scope>
    <source>
        <strain evidence="3 4">Pla22</strain>
    </source>
</reference>
<dbReference type="Proteomes" id="UP000316598">
    <property type="component" value="Unassembled WGS sequence"/>
</dbReference>
<feature type="domain" description="Glycosyltransferase 2-like" evidence="2">
    <location>
        <begin position="67"/>
        <end position="224"/>
    </location>
</feature>
<evidence type="ECO:0000259" key="2">
    <source>
        <dbReference type="Pfam" id="PF00535"/>
    </source>
</evidence>
<dbReference type="AlphaFoldDB" id="A0A5C5WR98"/>
<dbReference type="SUPFAM" id="SSF53448">
    <property type="entry name" value="Nucleotide-diphospho-sugar transferases"/>
    <property type="match status" value="1"/>
</dbReference>
<keyword evidence="3" id="KW-0808">Transferase</keyword>
<dbReference type="PANTHER" id="PTHR48090:SF7">
    <property type="entry name" value="RFBJ PROTEIN"/>
    <property type="match status" value="1"/>
</dbReference>
<dbReference type="GO" id="GO:0047267">
    <property type="term" value="F:undecaprenyl-phosphate mannosyltransferase activity"/>
    <property type="evidence" value="ECO:0007669"/>
    <property type="project" value="UniProtKB-EC"/>
</dbReference>
<dbReference type="EC" id="2.4.1.54" evidence="3"/>
<gene>
    <name evidence="3" type="ORF">Pla22_03250</name>
</gene>
<protein>
    <submittedName>
        <fullName evidence="3">Undecaprenyl-phosphate mannosyltransferase</fullName>
        <ecNumber evidence="3">2.4.1.54</ecNumber>
    </submittedName>
</protein>
<evidence type="ECO:0000313" key="4">
    <source>
        <dbReference type="Proteomes" id="UP000316598"/>
    </source>
</evidence>
<dbReference type="Pfam" id="PF00535">
    <property type="entry name" value="Glycos_transf_2"/>
    <property type="match status" value="1"/>
</dbReference>
<organism evidence="3 4">
    <name type="scientific">Rubripirellula amarantea</name>
    <dbReference type="NCBI Taxonomy" id="2527999"/>
    <lineage>
        <taxon>Bacteria</taxon>
        <taxon>Pseudomonadati</taxon>
        <taxon>Planctomycetota</taxon>
        <taxon>Planctomycetia</taxon>
        <taxon>Pirellulales</taxon>
        <taxon>Pirellulaceae</taxon>
        <taxon>Rubripirellula</taxon>
    </lineage>
</organism>
<dbReference type="Gene3D" id="3.90.550.10">
    <property type="entry name" value="Spore Coat Polysaccharide Biosynthesis Protein SpsA, Chain A"/>
    <property type="match status" value="1"/>
</dbReference>
<evidence type="ECO:0000256" key="1">
    <source>
        <dbReference type="SAM" id="MobiDB-lite"/>
    </source>
</evidence>